<dbReference type="HOGENOM" id="CLU_069378_0_0_1"/>
<reference evidence="3" key="1">
    <citation type="submission" date="2013-03" db="EMBL/GenBank/DDBJ databases">
        <authorList>
            <person name="Jeffery W."/>
            <person name="Warren W."/>
            <person name="Wilson R.K."/>
        </authorList>
    </citation>
    <scope>NUCLEOTIDE SEQUENCE</scope>
    <source>
        <strain evidence="3">female</strain>
    </source>
</reference>
<dbReference type="GeneTree" id="ENSGT00730000114509"/>
<dbReference type="eggNOG" id="ENOG502QQW6">
    <property type="taxonomic scope" value="Eukaryota"/>
</dbReference>
<reference evidence="2" key="4">
    <citation type="submission" date="2025-09" db="UniProtKB">
        <authorList>
            <consortium name="Ensembl"/>
        </authorList>
    </citation>
    <scope>IDENTIFICATION</scope>
</reference>
<protein>
    <submittedName>
        <fullName evidence="2">Si:zfos-911d5.4</fullName>
    </submittedName>
</protein>
<reference evidence="3" key="2">
    <citation type="journal article" date="2014" name="Nat. Commun.">
        <title>The cavefish genome reveals candidate genes for eye loss.</title>
        <authorList>
            <person name="McGaugh S.E."/>
            <person name="Gross J.B."/>
            <person name="Aken B."/>
            <person name="Blin M."/>
            <person name="Borowsky R."/>
            <person name="Chalopin D."/>
            <person name="Hinaux H."/>
            <person name="Jeffery W.R."/>
            <person name="Keene A."/>
            <person name="Ma L."/>
            <person name="Minx P."/>
            <person name="Murphy D."/>
            <person name="O'Quin K.E."/>
            <person name="Retaux S."/>
            <person name="Rohner N."/>
            <person name="Searle S.M."/>
            <person name="Stahl B.A."/>
            <person name="Tabin C."/>
            <person name="Volff J.N."/>
            <person name="Yoshizawa M."/>
            <person name="Warren W.C."/>
        </authorList>
    </citation>
    <scope>NUCLEOTIDE SEQUENCE [LARGE SCALE GENOMIC DNA]</scope>
    <source>
        <strain evidence="3">female</strain>
    </source>
</reference>
<evidence type="ECO:0000313" key="2">
    <source>
        <dbReference type="Ensembl" id="ENSAMXP00000004364.2"/>
    </source>
</evidence>
<dbReference type="InParanoid" id="W5K9V3"/>
<sequence>KVAGLRKEDVFYNLRVPNQFQTAREEINLVILTAGVYCIDVKTWTGAVSPQGQNTWHLQVKEEEPNFTNTSIQQVPDPLQAITHLSFRQLGAARAVLGHMGTWDLVQLSSGTQLKGDYQGCQHLALNRQDTDLLEFSRTTILPTDTLWALLGHTPQVTVRMYKRGAQGWLGKPLTGMSTIPSNTHIVFRISGEERDAKIPASTIHTITLSI</sequence>
<evidence type="ECO:0000259" key="1">
    <source>
        <dbReference type="Pfam" id="PF08378"/>
    </source>
</evidence>
<name>W5K9V3_ASTMX</name>
<dbReference type="PANTHER" id="PTHR35287:SF1">
    <property type="entry name" value="SI:ZFOS-911D5.4"/>
    <property type="match status" value="1"/>
</dbReference>
<reference evidence="2" key="3">
    <citation type="submission" date="2025-08" db="UniProtKB">
        <authorList>
            <consortium name="Ensembl"/>
        </authorList>
    </citation>
    <scope>IDENTIFICATION</scope>
</reference>
<dbReference type="PANTHER" id="PTHR35287">
    <property type="entry name" value="SI:ZFOS-911D5.4"/>
    <property type="match status" value="1"/>
</dbReference>
<dbReference type="Ensembl" id="ENSAMXT00000004364.2">
    <property type="protein sequence ID" value="ENSAMXP00000004364.2"/>
    <property type="gene ID" value="ENSAMXG00000004262.2"/>
</dbReference>
<proteinExistence type="predicted"/>
<keyword evidence="3" id="KW-1185">Reference proteome</keyword>
<evidence type="ECO:0000313" key="3">
    <source>
        <dbReference type="Proteomes" id="UP000018467"/>
    </source>
</evidence>
<organism evidence="2 3">
    <name type="scientific">Astyanax mexicanus</name>
    <name type="common">Blind cave fish</name>
    <name type="synonym">Astyanax fasciatus mexicanus</name>
    <dbReference type="NCBI Taxonomy" id="7994"/>
    <lineage>
        <taxon>Eukaryota</taxon>
        <taxon>Metazoa</taxon>
        <taxon>Chordata</taxon>
        <taxon>Craniata</taxon>
        <taxon>Vertebrata</taxon>
        <taxon>Euteleostomi</taxon>
        <taxon>Actinopterygii</taxon>
        <taxon>Neopterygii</taxon>
        <taxon>Teleostei</taxon>
        <taxon>Ostariophysi</taxon>
        <taxon>Characiformes</taxon>
        <taxon>Characoidei</taxon>
        <taxon>Acestrorhamphidae</taxon>
        <taxon>Acestrorhamphinae</taxon>
        <taxon>Astyanax</taxon>
    </lineage>
</organism>
<feature type="domain" description="NERD" evidence="1">
    <location>
        <begin position="9"/>
        <end position="75"/>
    </location>
</feature>
<dbReference type="Pfam" id="PF08378">
    <property type="entry name" value="NERD"/>
    <property type="match status" value="1"/>
</dbReference>
<dbReference type="AlphaFoldDB" id="W5K9V3"/>
<accession>W5K9V3</accession>
<dbReference type="InterPro" id="IPR011528">
    <property type="entry name" value="NERD"/>
</dbReference>
<dbReference type="Bgee" id="ENSAMXG00000004262">
    <property type="expression patterns" value="Expressed in muscle tissue and 8 other cell types or tissues"/>
</dbReference>
<dbReference type="Proteomes" id="UP000018467">
    <property type="component" value="Unassembled WGS sequence"/>
</dbReference>